<dbReference type="GeneID" id="115890073"/>
<dbReference type="Proteomes" id="UP000504635">
    <property type="component" value="Unplaced"/>
</dbReference>
<dbReference type="InterPro" id="IPR024761">
    <property type="entry name" value="TFIIIC_delta_N"/>
</dbReference>
<dbReference type="GO" id="GO:0004402">
    <property type="term" value="F:histone acetyltransferase activity"/>
    <property type="evidence" value="ECO:0007669"/>
    <property type="project" value="InterPro"/>
</dbReference>
<organism evidence="2 3">
    <name type="scientific">Sitophilus oryzae</name>
    <name type="common">Rice weevil</name>
    <name type="synonym">Curculio oryzae</name>
    <dbReference type="NCBI Taxonomy" id="7048"/>
    <lineage>
        <taxon>Eukaryota</taxon>
        <taxon>Metazoa</taxon>
        <taxon>Ecdysozoa</taxon>
        <taxon>Arthropoda</taxon>
        <taxon>Hexapoda</taxon>
        <taxon>Insecta</taxon>
        <taxon>Pterygota</taxon>
        <taxon>Neoptera</taxon>
        <taxon>Endopterygota</taxon>
        <taxon>Coleoptera</taxon>
        <taxon>Polyphaga</taxon>
        <taxon>Cucujiformia</taxon>
        <taxon>Curculionidae</taxon>
        <taxon>Dryophthorinae</taxon>
        <taxon>Sitophilus</taxon>
    </lineage>
</organism>
<feature type="domain" description="Transcription factor IIIC 90kDa subunit N-terminal" evidence="1">
    <location>
        <begin position="26"/>
        <end position="420"/>
    </location>
</feature>
<evidence type="ECO:0000313" key="2">
    <source>
        <dbReference type="Proteomes" id="UP000504635"/>
    </source>
</evidence>
<dbReference type="InterPro" id="IPR044230">
    <property type="entry name" value="GTF3C4"/>
</dbReference>
<dbReference type="AlphaFoldDB" id="A0A6J2YRW9"/>
<dbReference type="RefSeq" id="XP_030766057.1">
    <property type="nucleotide sequence ID" value="XM_030910197.1"/>
</dbReference>
<dbReference type="PANTHER" id="PTHR15496">
    <property type="entry name" value="GENERAL TRANSCRIPTION FACTOR 3C POLYPEPTIDE 4 FAMILY"/>
    <property type="match status" value="1"/>
</dbReference>
<evidence type="ECO:0000313" key="3">
    <source>
        <dbReference type="RefSeq" id="XP_030766057.1"/>
    </source>
</evidence>
<keyword evidence="2" id="KW-1185">Reference proteome</keyword>
<reference evidence="3" key="1">
    <citation type="submission" date="2025-08" db="UniProtKB">
        <authorList>
            <consortium name="RefSeq"/>
        </authorList>
    </citation>
    <scope>IDENTIFICATION</scope>
    <source>
        <tissue evidence="3">Gonads</tissue>
    </source>
</reference>
<dbReference type="InParanoid" id="A0A6J2YRW9"/>
<protein>
    <submittedName>
        <fullName evidence="3">Uncharacterized protein LOC115890073</fullName>
    </submittedName>
</protein>
<name>A0A6J2YRW9_SITOR</name>
<dbReference type="GO" id="GO:0006384">
    <property type="term" value="P:transcription initiation at RNA polymerase III promoter"/>
    <property type="evidence" value="ECO:0007669"/>
    <property type="project" value="InterPro"/>
</dbReference>
<dbReference type="GO" id="GO:0000127">
    <property type="term" value="C:transcription factor TFIIIC complex"/>
    <property type="evidence" value="ECO:0007669"/>
    <property type="project" value="InterPro"/>
</dbReference>
<dbReference type="OrthoDB" id="6021743at2759"/>
<accession>A0A6J2YRW9</accession>
<dbReference type="Pfam" id="PF12657">
    <property type="entry name" value="TFIIIC_delta"/>
    <property type="match status" value="1"/>
</dbReference>
<proteinExistence type="predicted"/>
<dbReference type="KEGG" id="soy:115890073"/>
<sequence>MALVYKLLDTIKLTGHPQTNFACGMSEDDQIFILSEAGVYIVTLKPNLNSNFAQFSCKKSFFKCSDYSLCDNVDLNFNDFFYELPREMLYESIARIELSANLIRSTPVEPHVTEAHWSGLSISGEPNCFLGILTNLYSLEIYLRTVNETNLTEYCVVLNLTKELIEIRRGHFVYSNKLPPIQKYNEFKKRIEFIAPIAFCWSHSFLSNSKSCSIIFIAHLHGFVSILRIFNLEHDETVAKYEFLGRFATNLGDISTLYWHQTSAYDGALCLGDRDGKVSIVHVADIDKNDCIFENEVEFCKEKDHSVDKITVMNFEGYTVLIAVKQCYLFFYALNENGKLIDVAVHNVNNLYITGLSHRKNKLKVLTFTGIFKHLTISVHFNKIYVVDKEIQMKLDTAGFRTHGFIESKNNVITGVLLSPYRFSNSIDSKQPDSFHIFQNTQLNPLKLLWENESESLTNHWDCLETLRMVCLKEQRFPWLGIDPDLNYDTLSLHKLKTLRLIAQMSETVFSVVKEVRSYDIKPYILIHYLVDIKLITKRLNKLFSQMNSGKKLSDFQMRSIELQLFFLKETVLNGILAKAEIGENFIKDISHVLSIGNEIEFPDMVPCQFCGEKLIGPTCVPPHADSRCCFTMHQIFVTPTHRCNNCDSVVHKEALLELTRPLCPYCDIPLQKITLASPMKKCIEELEETFEVRSECMSDCMKEKLELEDIEENDVELLVVSDDEEETVEDALKEMYFRVSKLNFENDENDTIKSENSKT</sequence>
<dbReference type="PANTHER" id="PTHR15496:SF2">
    <property type="entry name" value="GENERAL TRANSCRIPTION FACTOR 3C POLYPEPTIDE 4"/>
    <property type="match status" value="1"/>
</dbReference>
<gene>
    <name evidence="3" type="primary">LOC115890073</name>
</gene>
<evidence type="ECO:0000259" key="1">
    <source>
        <dbReference type="Pfam" id="PF12657"/>
    </source>
</evidence>